<reference evidence="2 3" key="1">
    <citation type="journal article" date="2004" name="Nature">
        <title>Genome evolution in yeasts.</title>
        <authorList>
            <consortium name="Genolevures"/>
            <person name="Dujon B."/>
            <person name="Sherman D."/>
            <person name="Fischer G."/>
            <person name="Durrens P."/>
            <person name="Casaregola S."/>
            <person name="Lafontaine I."/>
            <person name="de Montigny J."/>
            <person name="Marck C."/>
            <person name="Neuveglise C."/>
            <person name="Talla E."/>
            <person name="Goffard N."/>
            <person name="Frangeul L."/>
            <person name="Aigle M."/>
            <person name="Anthouard V."/>
            <person name="Babour A."/>
            <person name="Barbe V."/>
            <person name="Barnay S."/>
            <person name="Blanchin S."/>
            <person name="Beckerich J.M."/>
            <person name="Beyne E."/>
            <person name="Bleykasten C."/>
            <person name="Boisrame A."/>
            <person name="Boyer J."/>
            <person name="Cattolico L."/>
            <person name="Confanioleri F."/>
            <person name="de Daruvar A."/>
            <person name="Despons L."/>
            <person name="Fabre E."/>
            <person name="Fairhead C."/>
            <person name="Ferry-Dumazet H."/>
            <person name="Groppi A."/>
            <person name="Hantraye F."/>
            <person name="Hennequin C."/>
            <person name="Jauniaux N."/>
            <person name="Joyet P."/>
            <person name="Kachouri R."/>
            <person name="Kerrest A."/>
            <person name="Koszul R."/>
            <person name="Lemaire M."/>
            <person name="Lesur I."/>
            <person name="Ma L."/>
            <person name="Muller H."/>
            <person name="Nicaud J.M."/>
            <person name="Nikolski M."/>
            <person name="Oztas S."/>
            <person name="Ozier-Kalogeropoulos O."/>
            <person name="Pellenz S."/>
            <person name="Potier S."/>
            <person name="Richard G.F."/>
            <person name="Straub M.L."/>
            <person name="Suleau A."/>
            <person name="Swennene D."/>
            <person name="Tekaia F."/>
            <person name="Wesolowski-Louvel M."/>
            <person name="Westhof E."/>
            <person name="Wirth B."/>
            <person name="Zeniou-Meyer M."/>
            <person name="Zivanovic I."/>
            <person name="Bolotin-Fukuhara M."/>
            <person name="Thierry A."/>
            <person name="Bouchier C."/>
            <person name="Caudron B."/>
            <person name="Scarpelli C."/>
            <person name="Gaillardin C."/>
            <person name="Weissenbach J."/>
            <person name="Wincker P."/>
            <person name="Souciet J.L."/>
        </authorList>
    </citation>
    <scope>NUCLEOTIDE SEQUENCE [LARGE SCALE GENOMIC DNA]</scope>
    <source>
        <strain evidence="3">ATCC 36239 / CBS 767 / BCRC 21394 / JCM 1990 / NBRC 0083 / IGC 2968</strain>
    </source>
</reference>
<evidence type="ECO:0000256" key="1">
    <source>
        <dbReference type="SAM" id="MobiDB-lite"/>
    </source>
</evidence>
<evidence type="ECO:0000313" key="2">
    <source>
        <dbReference type="EMBL" id="CAG87068.2"/>
    </source>
</evidence>
<dbReference type="Proteomes" id="UP000000599">
    <property type="component" value="Chromosome D"/>
</dbReference>
<organism evidence="2 3">
    <name type="scientific">Debaryomyces hansenii (strain ATCC 36239 / CBS 767 / BCRC 21394 / JCM 1990 / NBRC 0083 / IGC 2968)</name>
    <name type="common">Yeast</name>
    <name type="synonym">Torulaspora hansenii</name>
    <dbReference type="NCBI Taxonomy" id="284592"/>
    <lineage>
        <taxon>Eukaryota</taxon>
        <taxon>Fungi</taxon>
        <taxon>Dikarya</taxon>
        <taxon>Ascomycota</taxon>
        <taxon>Saccharomycotina</taxon>
        <taxon>Pichiomycetes</taxon>
        <taxon>Debaryomycetaceae</taxon>
        <taxon>Debaryomyces</taxon>
    </lineage>
</organism>
<feature type="region of interest" description="Disordered" evidence="1">
    <location>
        <begin position="25"/>
        <end position="84"/>
    </location>
</feature>
<dbReference type="EMBL" id="CR382136">
    <property type="protein sequence ID" value="CAG87068.2"/>
    <property type="molecule type" value="Genomic_DNA"/>
</dbReference>
<dbReference type="InParanoid" id="Q6BSA6"/>
<dbReference type="KEGG" id="dha:DEHA2D10318g"/>
<dbReference type="OrthoDB" id="4090463at2759"/>
<keyword evidence="3" id="KW-1185">Reference proteome</keyword>
<gene>
    <name evidence="2" type="ordered locus">DEHA2D10318g</name>
</gene>
<dbReference type="RefSeq" id="XP_458914.2">
    <property type="nucleotide sequence ID" value="XM_458914.1"/>
</dbReference>
<dbReference type="VEuPathDB" id="FungiDB:DEHA2D10318g"/>
<name>Q6BSA6_DEBHA</name>
<dbReference type="GeneID" id="2901308"/>
<accession>Q6BSA6</accession>
<feature type="compositionally biased region" description="Low complexity" evidence="1">
    <location>
        <begin position="25"/>
        <end position="37"/>
    </location>
</feature>
<proteinExistence type="predicted"/>
<protein>
    <submittedName>
        <fullName evidence="2">DEHA2D10318p</fullName>
    </submittedName>
</protein>
<dbReference type="AlphaFoldDB" id="Q6BSA6"/>
<dbReference type="eggNOG" id="ENOG502S4DB">
    <property type="taxonomic scope" value="Eukaryota"/>
</dbReference>
<dbReference type="HOGENOM" id="CLU_1180854_0_0_1"/>
<feature type="compositionally biased region" description="Basic residues" evidence="1">
    <location>
        <begin position="38"/>
        <end position="48"/>
    </location>
</feature>
<dbReference type="OMA" id="PGYNDCP"/>
<sequence>MTLTKYQRGESIEGWNDCPVYIPSSSSTSSLNSGSSRTSRKRPPRRLGHNIDGTPISSRSATPVSIPTPTPPIPTRNSSSSTNLERDLKLINNSSGKKDQVDTKVDTDINDTTINTMLDDLLRHPTTLQVNEIKHYQSKLEDVVSTLNDKDKLFLNDILVKVLKVPSNGDGRSIANIKQEILMYMMANQGVSTWCAPLKKTIEGLKINT</sequence>
<evidence type="ECO:0000313" key="3">
    <source>
        <dbReference type="Proteomes" id="UP000000599"/>
    </source>
</evidence>